<evidence type="ECO:0000313" key="2">
    <source>
        <dbReference type="Proteomes" id="UP000008177"/>
    </source>
</evidence>
<sequence>MVKTSTVKVDVKDSICGVKPAAIETLEITLRSAEDILTEDIVDNEIDELRTYGF</sequence>
<dbReference type="AlphaFoldDB" id="G2YGP0"/>
<name>G2YGP0_BOTF4</name>
<dbReference type="EMBL" id="FQ790331">
    <property type="protein sequence ID" value="CCD34909.1"/>
    <property type="molecule type" value="Genomic_DNA"/>
</dbReference>
<accession>G2YGP0</accession>
<dbReference type="Proteomes" id="UP000008177">
    <property type="component" value="Unplaced contigs"/>
</dbReference>
<gene>
    <name evidence="1" type="ORF">BofuT4_uP086130.1</name>
</gene>
<organism evidence="1 2">
    <name type="scientific">Botryotinia fuckeliana (strain T4)</name>
    <name type="common">Noble rot fungus</name>
    <name type="synonym">Botrytis cinerea</name>
    <dbReference type="NCBI Taxonomy" id="999810"/>
    <lineage>
        <taxon>Eukaryota</taxon>
        <taxon>Fungi</taxon>
        <taxon>Dikarya</taxon>
        <taxon>Ascomycota</taxon>
        <taxon>Pezizomycotina</taxon>
        <taxon>Leotiomycetes</taxon>
        <taxon>Helotiales</taxon>
        <taxon>Sclerotiniaceae</taxon>
        <taxon>Botrytis</taxon>
    </lineage>
</organism>
<dbReference type="InParanoid" id="G2YGP0"/>
<proteinExistence type="predicted"/>
<dbReference type="HOGENOM" id="CLU_3050085_0_0_1"/>
<protein>
    <submittedName>
        <fullName evidence="1">Uncharacterized protein</fullName>
    </submittedName>
</protein>
<evidence type="ECO:0000313" key="1">
    <source>
        <dbReference type="EMBL" id="CCD34909.1"/>
    </source>
</evidence>
<reference evidence="2" key="1">
    <citation type="journal article" date="2011" name="PLoS Genet.">
        <title>Genomic analysis of the necrotrophic fungal pathogens Sclerotinia sclerotiorum and Botrytis cinerea.</title>
        <authorList>
            <person name="Amselem J."/>
            <person name="Cuomo C.A."/>
            <person name="van Kan J.A."/>
            <person name="Viaud M."/>
            <person name="Benito E.P."/>
            <person name="Couloux A."/>
            <person name="Coutinho P.M."/>
            <person name="de Vries R.P."/>
            <person name="Dyer P.S."/>
            <person name="Fillinger S."/>
            <person name="Fournier E."/>
            <person name="Gout L."/>
            <person name="Hahn M."/>
            <person name="Kohn L."/>
            <person name="Lapalu N."/>
            <person name="Plummer K.M."/>
            <person name="Pradier J.M."/>
            <person name="Quevillon E."/>
            <person name="Sharon A."/>
            <person name="Simon A."/>
            <person name="ten Have A."/>
            <person name="Tudzynski B."/>
            <person name="Tudzynski P."/>
            <person name="Wincker P."/>
            <person name="Andrew M."/>
            <person name="Anthouard V."/>
            <person name="Beever R.E."/>
            <person name="Beffa R."/>
            <person name="Benoit I."/>
            <person name="Bouzid O."/>
            <person name="Brault B."/>
            <person name="Chen Z."/>
            <person name="Choquer M."/>
            <person name="Collemare J."/>
            <person name="Cotton P."/>
            <person name="Danchin E.G."/>
            <person name="Da Silva C."/>
            <person name="Gautier A."/>
            <person name="Giraud C."/>
            <person name="Giraud T."/>
            <person name="Gonzalez C."/>
            <person name="Grossetete S."/>
            <person name="Guldener U."/>
            <person name="Henrissat B."/>
            <person name="Howlett B.J."/>
            <person name="Kodira C."/>
            <person name="Kretschmer M."/>
            <person name="Lappartient A."/>
            <person name="Leroch M."/>
            <person name="Levis C."/>
            <person name="Mauceli E."/>
            <person name="Neuveglise C."/>
            <person name="Oeser B."/>
            <person name="Pearson M."/>
            <person name="Poulain J."/>
            <person name="Poussereau N."/>
            <person name="Quesneville H."/>
            <person name="Rascle C."/>
            <person name="Schumacher J."/>
            <person name="Segurens B."/>
            <person name="Sexton A."/>
            <person name="Silva E."/>
            <person name="Sirven C."/>
            <person name="Soanes D.M."/>
            <person name="Talbot N.J."/>
            <person name="Templeton M."/>
            <person name="Yandava C."/>
            <person name="Yarden O."/>
            <person name="Zeng Q."/>
            <person name="Rollins J.A."/>
            <person name="Lebrun M.H."/>
            <person name="Dickman M."/>
        </authorList>
    </citation>
    <scope>NUCLEOTIDE SEQUENCE [LARGE SCALE GENOMIC DNA]</scope>
    <source>
        <strain evidence="2">T4</strain>
    </source>
</reference>